<proteinExistence type="predicted"/>
<comment type="caution">
    <text evidence="1">The sequence shown here is derived from an EMBL/GenBank/DDBJ whole genome shotgun (WGS) entry which is preliminary data.</text>
</comment>
<dbReference type="Proteomes" id="UP001165190">
    <property type="component" value="Unassembled WGS sequence"/>
</dbReference>
<dbReference type="AlphaFoldDB" id="A0A9W7LN09"/>
<protein>
    <submittedName>
        <fullName evidence="1">Uncharacterized protein</fullName>
    </submittedName>
</protein>
<name>A0A9W7LN09_HIBTR</name>
<evidence type="ECO:0000313" key="2">
    <source>
        <dbReference type="Proteomes" id="UP001165190"/>
    </source>
</evidence>
<reference evidence="1" key="1">
    <citation type="submission" date="2023-05" db="EMBL/GenBank/DDBJ databases">
        <title>Genome and transcriptome analyses reveal genes involved in the formation of fine ridges on petal epidermal cells in Hibiscus trionum.</title>
        <authorList>
            <person name="Koshimizu S."/>
            <person name="Masuda S."/>
            <person name="Ishii T."/>
            <person name="Shirasu K."/>
            <person name="Hoshino A."/>
            <person name="Arita M."/>
        </authorList>
    </citation>
    <scope>NUCLEOTIDE SEQUENCE</scope>
    <source>
        <strain evidence="1">Hamamatsu line</strain>
    </source>
</reference>
<organism evidence="1 2">
    <name type="scientific">Hibiscus trionum</name>
    <name type="common">Flower of an hour</name>
    <dbReference type="NCBI Taxonomy" id="183268"/>
    <lineage>
        <taxon>Eukaryota</taxon>
        <taxon>Viridiplantae</taxon>
        <taxon>Streptophyta</taxon>
        <taxon>Embryophyta</taxon>
        <taxon>Tracheophyta</taxon>
        <taxon>Spermatophyta</taxon>
        <taxon>Magnoliopsida</taxon>
        <taxon>eudicotyledons</taxon>
        <taxon>Gunneridae</taxon>
        <taxon>Pentapetalae</taxon>
        <taxon>rosids</taxon>
        <taxon>malvids</taxon>
        <taxon>Malvales</taxon>
        <taxon>Malvaceae</taxon>
        <taxon>Malvoideae</taxon>
        <taxon>Hibiscus</taxon>
    </lineage>
</organism>
<gene>
    <name evidence="1" type="ORF">HRI_000656900</name>
</gene>
<dbReference type="EMBL" id="BSYR01000007">
    <property type="protein sequence ID" value="GMI69876.1"/>
    <property type="molecule type" value="Genomic_DNA"/>
</dbReference>
<accession>A0A9W7LN09</accession>
<evidence type="ECO:0000313" key="1">
    <source>
        <dbReference type="EMBL" id="GMI69876.1"/>
    </source>
</evidence>
<sequence length="128" mass="14338">MSSFSRRFEAKYSAIEESCDMTSLTITDLVSKFEAQEQMVSMRALEASEGSFLAAHKGVNFNNSVKKVESSNNSKVFLSSASGLNGKFLPCPIYKKTNHVKKDCRFKKKDKSNFQCTFCGNPGYTDKF</sequence>
<dbReference type="OrthoDB" id="1711498at2759"/>
<keyword evidence="2" id="KW-1185">Reference proteome</keyword>